<accession>A0A8C4VXT9</accession>
<dbReference type="AlphaFoldDB" id="A0A8C4VXT9"/>
<dbReference type="CDD" id="cd00033">
    <property type="entry name" value="CCP"/>
    <property type="match status" value="1"/>
</dbReference>
<name>A0A8C4VXT9_9SAUR</name>
<feature type="compositionally biased region" description="Polar residues" evidence="3">
    <location>
        <begin position="98"/>
        <end position="126"/>
    </location>
</feature>
<dbReference type="PROSITE" id="PS50923">
    <property type="entry name" value="SUSHI"/>
    <property type="match status" value="1"/>
</dbReference>
<evidence type="ECO:0000256" key="4">
    <source>
        <dbReference type="SAM" id="Phobius"/>
    </source>
</evidence>
<evidence type="ECO:0000256" key="5">
    <source>
        <dbReference type="SAM" id="SignalP"/>
    </source>
</evidence>
<dbReference type="SUPFAM" id="SSF57535">
    <property type="entry name" value="Complement control module/SCR domain"/>
    <property type="match status" value="1"/>
</dbReference>
<keyword evidence="8" id="KW-1185">Reference proteome</keyword>
<feature type="region of interest" description="Disordered" evidence="3">
    <location>
        <begin position="184"/>
        <end position="209"/>
    </location>
</feature>
<feature type="region of interest" description="Disordered" evidence="3">
    <location>
        <begin position="297"/>
        <end position="338"/>
    </location>
</feature>
<dbReference type="GeneTree" id="ENSGT00960000189028"/>
<keyword evidence="2" id="KW-0768">Sushi</keyword>
<reference evidence="7" key="2">
    <citation type="submission" date="2025-09" db="UniProtKB">
        <authorList>
            <consortium name="Ensembl"/>
        </authorList>
    </citation>
    <scope>IDENTIFICATION</scope>
</reference>
<dbReference type="Gene3D" id="2.20.28.230">
    <property type="match status" value="1"/>
</dbReference>
<feature type="region of interest" description="Disordered" evidence="3">
    <location>
        <begin position="93"/>
        <end position="129"/>
    </location>
</feature>
<evidence type="ECO:0000256" key="1">
    <source>
        <dbReference type="ARBA" id="ARBA00023157"/>
    </source>
</evidence>
<organism evidence="7 8">
    <name type="scientific">Gopherus evgoodei</name>
    <name type="common">Goodes thornscrub tortoise</name>
    <dbReference type="NCBI Taxonomy" id="1825980"/>
    <lineage>
        <taxon>Eukaryota</taxon>
        <taxon>Metazoa</taxon>
        <taxon>Chordata</taxon>
        <taxon>Craniata</taxon>
        <taxon>Vertebrata</taxon>
        <taxon>Euteleostomi</taxon>
        <taxon>Archelosauria</taxon>
        <taxon>Testudinata</taxon>
        <taxon>Testudines</taxon>
        <taxon>Cryptodira</taxon>
        <taxon>Durocryptodira</taxon>
        <taxon>Testudinoidea</taxon>
        <taxon>Testudinidae</taxon>
        <taxon>Gopherus</taxon>
    </lineage>
</organism>
<keyword evidence="4" id="KW-0472">Membrane</keyword>
<dbReference type="InterPro" id="IPR035976">
    <property type="entry name" value="Sushi/SCR/CCP_sf"/>
</dbReference>
<dbReference type="Proteomes" id="UP000694390">
    <property type="component" value="Unassembled WGS sequence"/>
</dbReference>
<evidence type="ECO:0000313" key="8">
    <source>
        <dbReference type="Proteomes" id="UP000694390"/>
    </source>
</evidence>
<dbReference type="SMART" id="SM00032">
    <property type="entry name" value="CCP"/>
    <property type="match status" value="1"/>
</dbReference>
<feature type="domain" description="Sushi" evidence="6">
    <location>
        <begin position="26"/>
        <end position="91"/>
    </location>
</feature>
<feature type="disulfide bond" evidence="2">
    <location>
        <begin position="28"/>
        <end position="71"/>
    </location>
</feature>
<keyword evidence="5" id="KW-0732">Signal</keyword>
<feature type="compositionally biased region" description="Polar residues" evidence="3">
    <location>
        <begin position="329"/>
        <end position="338"/>
    </location>
</feature>
<keyword evidence="4" id="KW-0812">Transmembrane</keyword>
<evidence type="ECO:0000259" key="6">
    <source>
        <dbReference type="PROSITE" id="PS50923"/>
    </source>
</evidence>
<dbReference type="InterPro" id="IPR000436">
    <property type="entry name" value="Sushi_SCR_CCP_dom"/>
</dbReference>
<reference evidence="7" key="1">
    <citation type="submission" date="2025-08" db="UniProtKB">
        <authorList>
            <consortium name="Ensembl"/>
        </authorList>
    </citation>
    <scope>IDENTIFICATION</scope>
</reference>
<dbReference type="GO" id="GO:0042010">
    <property type="term" value="F:interleukin-15 receptor activity"/>
    <property type="evidence" value="ECO:0007669"/>
    <property type="project" value="InterPro"/>
</dbReference>
<dbReference type="OrthoDB" id="9944172at2759"/>
<keyword evidence="1 2" id="KW-1015">Disulfide bond</keyword>
<gene>
    <name evidence="7" type="primary">IL15RA</name>
</gene>
<dbReference type="PANTHER" id="PTHR15060:SF0">
    <property type="entry name" value="INTERLEUKIN-15 RECEPTOR SUBUNIT ALPHA"/>
    <property type="match status" value="1"/>
</dbReference>
<dbReference type="InterPro" id="IPR042372">
    <property type="entry name" value="IL15RA"/>
</dbReference>
<keyword evidence="4" id="KW-1133">Transmembrane helix</keyword>
<evidence type="ECO:0000256" key="3">
    <source>
        <dbReference type="SAM" id="MobiDB-lite"/>
    </source>
</evidence>
<feature type="signal peptide" evidence="5">
    <location>
        <begin position="1"/>
        <end position="21"/>
    </location>
</feature>
<evidence type="ECO:0000256" key="2">
    <source>
        <dbReference type="PROSITE-ProRule" id="PRU00302"/>
    </source>
</evidence>
<dbReference type="Ensembl" id="ENSGEVT00005008572.1">
    <property type="protein sequence ID" value="ENSGEVP00005008171.1"/>
    <property type="gene ID" value="ENSGEVG00005005864.1"/>
</dbReference>
<evidence type="ECO:0000313" key="7">
    <source>
        <dbReference type="Ensembl" id="ENSGEVP00005008171.1"/>
    </source>
</evidence>
<comment type="caution">
    <text evidence="2">Lacks conserved residue(s) required for the propagation of feature annotation.</text>
</comment>
<feature type="compositionally biased region" description="Low complexity" evidence="3">
    <location>
        <begin position="199"/>
        <end position="209"/>
    </location>
</feature>
<feature type="transmembrane region" description="Helical" evidence="4">
    <location>
        <begin position="258"/>
        <end position="280"/>
    </location>
</feature>
<proteinExistence type="predicted"/>
<dbReference type="PANTHER" id="PTHR15060">
    <property type="entry name" value="INTERLEUKIN-15 RECEPTOR SUBUNIT ALPHA"/>
    <property type="match status" value="1"/>
</dbReference>
<protein>
    <submittedName>
        <fullName evidence="7">Interleukin 15 receptor subunit alpha</fullName>
    </submittedName>
</protein>
<dbReference type="Pfam" id="PF00084">
    <property type="entry name" value="Sushi"/>
    <property type="match status" value="1"/>
</dbReference>
<sequence>MARLLLLLCGIVGLLSAGTSAAALQERCSMPKEVNNADVTVGNNNLLNASLRYTCKDGYKRKAGTSSLIVCVMDEVTKTLHWTEPNLRCIRDPALPPLTSSSEQTTSAPRTEATNLVSRESKTFTPSKPPVTRVTAEVITVPVMASTPSYERETTSPLAGPVSQLRTDKPSRETLATATTEIRSSKGPGCVTMEDTTQRRTTATQDTHTSQLWTDKPLLKTVTTEGDWSTAVPASVTTGDSTQLLTAVTHNTKVSTRVMLSSVGFPMLLTFVAVALCCVWRQRVHMRRQHTIPVIAIPMTTEESEQRDGTPPEDSGSNGPEEPSEGTEMISSCVTSTG</sequence>
<feature type="chain" id="PRO_5034495059" evidence="5">
    <location>
        <begin position="22"/>
        <end position="338"/>
    </location>
</feature>
<feature type="region of interest" description="Disordered" evidence="3">
    <location>
        <begin position="148"/>
        <end position="171"/>
    </location>
</feature>